<comment type="caution">
    <text evidence="1">The sequence shown here is derived from an EMBL/GenBank/DDBJ whole genome shotgun (WGS) entry which is preliminary data.</text>
</comment>
<evidence type="ECO:0000313" key="2">
    <source>
        <dbReference type="Proteomes" id="UP001284033"/>
    </source>
</evidence>
<gene>
    <name evidence="1" type="ORF">PG303_07085</name>
</gene>
<dbReference type="EMBL" id="JAQZHK010000005">
    <property type="protein sequence ID" value="MDY3512974.1"/>
    <property type="molecule type" value="Genomic_DNA"/>
</dbReference>
<accession>A0AAP6HF16</accession>
<name>A0AAP6HF16_RIEAN</name>
<sequence>MTRRQRLHLRNQKVRELFEELYSKHPQWRADAVITEVAKRVFLSERTVDAILRGEGCYSE</sequence>
<reference evidence="1" key="1">
    <citation type="submission" date="2023-01" db="EMBL/GenBank/DDBJ databases">
        <title>Genome-based studies on antimicrobial resistance profiles of Riemerella anatipestifer in China, 1994 to 2021.</title>
        <authorList>
            <person name="Yang Z."/>
            <person name="Zhu D."/>
        </authorList>
    </citation>
    <scope>NUCLEOTIDE SEQUENCE</scope>
    <source>
        <strain evidence="1">RCAD1218</strain>
    </source>
</reference>
<evidence type="ECO:0000313" key="1">
    <source>
        <dbReference type="EMBL" id="MDY3512974.1"/>
    </source>
</evidence>
<dbReference type="Proteomes" id="UP001284033">
    <property type="component" value="Unassembled WGS sequence"/>
</dbReference>
<organism evidence="1 2">
    <name type="scientific">Riemerella anatipestifer</name>
    <name type="common">Moraxella anatipestifer</name>
    <dbReference type="NCBI Taxonomy" id="34085"/>
    <lineage>
        <taxon>Bacteria</taxon>
        <taxon>Pseudomonadati</taxon>
        <taxon>Bacteroidota</taxon>
        <taxon>Flavobacteriia</taxon>
        <taxon>Flavobacteriales</taxon>
        <taxon>Weeksellaceae</taxon>
        <taxon>Riemerella</taxon>
    </lineage>
</organism>
<dbReference type="AlphaFoldDB" id="A0AAP6HF16"/>
<dbReference type="RefSeq" id="WP_340306242.1">
    <property type="nucleotide sequence ID" value="NZ_JAFELZ010000001.1"/>
</dbReference>
<protein>
    <submittedName>
        <fullName evidence="1">Uncharacterized protein</fullName>
    </submittedName>
</protein>
<proteinExistence type="predicted"/>